<dbReference type="PROSITE" id="PS00383">
    <property type="entry name" value="TYR_PHOSPHATASE_1"/>
    <property type="match status" value="1"/>
</dbReference>
<gene>
    <name evidence="2" type="ORF">LQ327_11050</name>
</gene>
<organism evidence="2 3">
    <name type="scientific">Actinomycetospora endophytica</name>
    <dbReference type="NCBI Taxonomy" id="2291215"/>
    <lineage>
        <taxon>Bacteria</taxon>
        <taxon>Bacillati</taxon>
        <taxon>Actinomycetota</taxon>
        <taxon>Actinomycetes</taxon>
        <taxon>Pseudonocardiales</taxon>
        <taxon>Pseudonocardiaceae</taxon>
        <taxon>Actinomycetospora</taxon>
    </lineage>
</organism>
<evidence type="ECO:0000313" key="3">
    <source>
        <dbReference type="Proteomes" id="UP001199469"/>
    </source>
</evidence>
<dbReference type="Pfam" id="PF13350">
    <property type="entry name" value="Y_phosphatase3"/>
    <property type="match status" value="1"/>
</dbReference>
<dbReference type="RefSeq" id="WP_230733309.1">
    <property type="nucleotide sequence ID" value="NZ_JAJNDB010000002.1"/>
</dbReference>
<name>A0ABS8P7M4_9PSEU</name>
<comment type="caution">
    <text evidence="2">The sequence shown here is derived from an EMBL/GenBank/DDBJ whole genome shotgun (WGS) entry which is preliminary data.</text>
</comment>
<keyword evidence="3" id="KW-1185">Reference proteome</keyword>
<dbReference type="InterPro" id="IPR029021">
    <property type="entry name" value="Prot-tyrosine_phosphatase-like"/>
</dbReference>
<proteinExistence type="predicted"/>
<protein>
    <submittedName>
        <fullName evidence="2">Tyrosine-protein phosphatase</fullName>
    </submittedName>
</protein>
<feature type="domain" description="Tyrosine specific protein phosphatases" evidence="1">
    <location>
        <begin position="132"/>
        <end position="214"/>
    </location>
</feature>
<dbReference type="InterPro" id="IPR000387">
    <property type="entry name" value="Tyr_Pase_dom"/>
</dbReference>
<dbReference type="Proteomes" id="UP001199469">
    <property type="component" value="Unassembled WGS sequence"/>
</dbReference>
<accession>A0ABS8P7M4</accession>
<reference evidence="2 3" key="1">
    <citation type="submission" date="2021-11" db="EMBL/GenBank/DDBJ databases">
        <title>Draft genome sequence of Actinomycetospora sp. SF1 isolated from the rhizosphere soil.</title>
        <authorList>
            <person name="Duangmal K."/>
            <person name="Chantavorakit T."/>
        </authorList>
    </citation>
    <scope>NUCLEOTIDE SEQUENCE [LARGE SCALE GENOMIC DNA]</scope>
    <source>
        <strain evidence="2 3">TBRC 5722</strain>
    </source>
</reference>
<evidence type="ECO:0000259" key="1">
    <source>
        <dbReference type="PROSITE" id="PS50056"/>
    </source>
</evidence>
<dbReference type="InterPro" id="IPR026893">
    <property type="entry name" value="Tyr/Ser_Pase_IphP-type"/>
</dbReference>
<dbReference type="InterPro" id="IPR016130">
    <property type="entry name" value="Tyr_Pase_AS"/>
</dbReference>
<dbReference type="EMBL" id="JAJNDB010000002">
    <property type="protein sequence ID" value="MCD2193912.1"/>
    <property type="molecule type" value="Genomic_DNA"/>
</dbReference>
<dbReference type="PROSITE" id="PS50056">
    <property type="entry name" value="TYR_PHOSPHATASE_2"/>
    <property type="match status" value="1"/>
</dbReference>
<evidence type="ECO:0000313" key="2">
    <source>
        <dbReference type="EMBL" id="MCD2193912.1"/>
    </source>
</evidence>
<dbReference type="SUPFAM" id="SSF52799">
    <property type="entry name" value="(Phosphotyrosine protein) phosphatases II"/>
    <property type="match status" value="1"/>
</dbReference>
<dbReference type="Gene3D" id="3.90.190.10">
    <property type="entry name" value="Protein tyrosine phosphatase superfamily"/>
    <property type="match status" value="1"/>
</dbReference>
<sequence length="262" mass="27935">MRNPLRRLRRLRREAGNVRDLAAHVPPGAPTTNIRDVAGLPTVDGGRTRPGILLRGDAPFADDGPGSPGWPEGLAWPPGVAIDLRGDAELDHPYPLPAATTRWVHLPVVDALAPDILAKGREDRLAPGELYLGLVDAARSWLPTVLDAVIDGPHPVLVHCAAGKDRTGVAVAVLLRLAGVTRAAVDADFSRTNARRIGLQRRLERRGALRPGVVPAGEVGVRHEQIVPVLDRLDGDGAERVAAAAGIAGERVEQWRKVLVAQ</sequence>